<feature type="compositionally biased region" description="Polar residues" evidence="5">
    <location>
        <begin position="1962"/>
        <end position="1972"/>
    </location>
</feature>
<dbReference type="InterPro" id="IPR000998">
    <property type="entry name" value="MAM_dom"/>
</dbReference>
<feature type="domain" description="VWFD" evidence="9">
    <location>
        <begin position="1805"/>
        <end position="1982"/>
    </location>
</feature>
<dbReference type="SUPFAM" id="SSF49899">
    <property type="entry name" value="Concanavalin A-like lectins/glucanases"/>
    <property type="match status" value="2"/>
</dbReference>
<feature type="region of interest" description="Disordered" evidence="5">
    <location>
        <begin position="370"/>
        <end position="408"/>
    </location>
</feature>
<feature type="domain" description="MAM" evidence="8">
    <location>
        <begin position="206"/>
        <end position="367"/>
    </location>
</feature>
<dbReference type="InterPro" id="IPR001007">
    <property type="entry name" value="VWF_dom"/>
</dbReference>
<evidence type="ECO:0000313" key="10">
    <source>
        <dbReference type="EMBL" id="KAG5852102.1"/>
    </source>
</evidence>
<dbReference type="SMART" id="SM00179">
    <property type="entry name" value="EGF_CA"/>
    <property type="match status" value="1"/>
</dbReference>
<proteinExistence type="predicted"/>
<feature type="compositionally biased region" description="Low complexity" evidence="5">
    <location>
        <begin position="387"/>
        <end position="405"/>
    </location>
</feature>
<evidence type="ECO:0000259" key="7">
    <source>
        <dbReference type="PROSITE" id="PS50026"/>
    </source>
</evidence>
<evidence type="ECO:0008006" key="12">
    <source>
        <dbReference type="Google" id="ProtNLM"/>
    </source>
</evidence>
<dbReference type="CDD" id="cd06263">
    <property type="entry name" value="MAM"/>
    <property type="match status" value="2"/>
</dbReference>
<dbReference type="GO" id="GO:0016020">
    <property type="term" value="C:membrane"/>
    <property type="evidence" value="ECO:0007669"/>
    <property type="project" value="InterPro"/>
</dbReference>
<dbReference type="GO" id="GO:0031012">
    <property type="term" value="C:extracellular matrix"/>
    <property type="evidence" value="ECO:0007669"/>
    <property type="project" value="TreeGrafter"/>
</dbReference>
<dbReference type="InterPro" id="IPR002919">
    <property type="entry name" value="TIL_dom"/>
</dbReference>
<keyword evidence="2 4" id="KW-1015">Disulfide bond</keyword>
<dbReference type="InterPro" id="IPR001846">
    <property type="entry name" value="VWF_type-D"/>
</dbReference>
<accession>A0A9D3S6Q7</accession>
<dbReference type="PROSITE" id="PS51233">
    <property type="entry name" value="VWFD"/>
    <property type="match status" value="7"/>
</dbReference>
<keyword evidence="6" id="KW-1133">Transmembrane helix</keyword>
<dbReference type="SUPFAM" id="SSF57567">
    <property type="entry name" value="Serine protease inhibitors"/>
    <property type="match status" value="9"/>
</dbReference>
<dbReference type="SMART" id="SM00137">
    <property type="entry name" value="MAM"/>
    <property type="match status" value="2"/>
</dbReference>
<feature type="region of interest" description="Disordered" evidence="5">
    <location>
        <begin position="1057"/>
        <end position="1113"/>
    </location>
</feature>
<feature type="domain" description="EGF-like" evidence="7">
    <location>
        <begin position="3346"/>
        <end position="3384"/>
    </location>
</feature>
<comment type="caution">
    <text evidence="4">Lacks conserved residue(s) required for the propagation of feature annotation.</text>
</comment>
<evidence type="ECO:0000256" key="5">
    <source>
        <dbReference type="SAM" id="MobiDB-lite"/>
    </source>
</evidence>
<feature type="region of interest" description="Disordered" evidence="5">
    <location>
        <begin position="1952"/>
        <end position="1998"/>
    </location>
</feature>
<evidence type="ECO:0000259" key="9">
    <source>
        <dbReference type="PROSITE" id="PS51233"/>
    </source>
</evidence>
<keyword evidence="3" id="KW-0325">Glycoprotein</keyword>
<feature type="domain" description="VWFD" evidence="9">
    <location>
        <begin position="1425"/>
        <end position="1599"/>
    </location>
</feature>
<feature type="compositionally biased region" description="Acidic residues" evidence="5">
    <location>
        <begin position="1973"/>
        <end position="1982"/>
    </location>
</feature>
<dbReference type="SMART" id="SM00832">
    <property type="entry name" value="C8"/>
    <property type="match status" value="7"/>
</dbReference>
<feature type="domain" description="VWFD" evidence="9">
    <location>
        <begin position="2945"/>
        <end position="3121"/>
    </location>
</feature>
<dbReference type="PROSITE" id="PS00022">
    <property type="entry name" value="EGF_1"/>
    <property type="match status" value="1"/>
</dbReference>
<protein>
    <recommendedName>
        <fullName evidence="12">Zonadhesin</fullName>
    </recommendedName>
</protein>
<keyword evidence="1" id="KW-0677">Repeat</keyword>
<dbReference type="InterPro" id="IPR001881">
    <property type="entry name" value="EGF-like_Ca-bd_dom"/>
</dbReference>
<dbReference type="SUPFAM" id="SSF57196">
    <property type="entry name" value="EGF/Laminin"/>
    <property type="match status" value="1"/>
</dbReference>
<dbReference type="InterPro" id="IPR050780">
    <property type="entry name" value="Mucin_vWF_Thrombospondin_sf"/>
</dbReference>
<feature type="transmembrane region" description="Helical" evidence="6">
    <location>
        <begin position="3398"/>
        <end position="3420"/>
    </location>
</feature>
<evidence type="ECO:0000256" key="6">
    <source>
        <dbReference type="SAM" id="Phobius"/>
    </source>
</evidence>
<dbReference type="FunFam" id="2.10.25.10:FF:000055">
    <property type="entry name" value="alpha-tectorin isoform X1"/>
    <property type="match status" value="8"/>
</dbReference>
<keyword evidence="4" id="KW-0245">EGF-like domain</keyword>
<feature type="disulfide bond" evidence="4">
    <location>
        <begin position="3374"/>
        <end position="3383"/>
    </location>
</feature>
<dbReference type="PROSITE" id="PS50060">
    <property type="entry name" value="MAM_2"/>
    <property type="match status" value="2"/>
</dbReference>
<dbReference type="InterPro" id="IPR025615">
    <property type="entry name" value="TILa_dom"/>
</dbReference>
<dbReference type="Pfam" id="PF08742">
    <property type="entry name" value="C8"/>
    <property type="match status" value="7"/>
</dbReference>
<dbReference type="SMART" id="SM00216">
    <property type="entry name" value="VWD"/>
    <property type="match status" value="7"/>
</dbReference>
<keyword evidence="6" id="KW-0812">Transmembrane</keyword>
<dbReference type="GO" id="GO:0005615">
    <property type="term" value="C:extracellular space"/>
    <property type="evidence" value="ECO:0007669"/>
    <property type="project" value="TreeGrafter"/>
</dbReference>
<dbReference type="InterPro" id="IPR036084">
    <property type="entry name" value="Ser_inhib-like_sf"/>
</dbReference>
<dbReference type="Pfam" id="PF00629">
    <property type="entry name" value="MAM"/>
    <property type="match status" value="2"/>
</dbReference>
<evidence type="ECO:0000256" key="2">
    <source>
        <dbReference type="ARBA" id="ARBA00023157"/>
    </source>
</evidence>
<dbReference type="Gene3D" id="2.10.25.10">
    <property type="entry name" value="Laminin"/>
    <property type="match status" value="8"/>
</dbReference>
<comment type="caution">
    <text evidence="10">The sequence shown here is derived from an EMBL/GenBank/DDBJ whole genome shotgun (WGS) entry which is preliminary data.</text>
</comment>
<dbReference type="EMBL" id="JAFIRN010000003">
    <property type="protein sequence ID" value="KAG5852102.1"/>
    <property type="molecule type" value="Genomic_DNA"/>
</dbReference>
<feature type="disulfide bond" evidence="4">
    <location>
        <begin position="3355"/>
        <end position="3372"/>
    </location>
</feature>
<dbReference type="Proteomes" id="UP001044222">
    <property type="component" value="Unassembled WGS sequence"/>
</dbReference>
<dbReference type="Gene3D" id="2.60.120.200">
    <property type="match status" value="2"/>
</dbReference>
<feature type="domain" description="VWFD" evidence="9">
    <location>
        <begin position="524"/>
        <end position="698"/>
    </location>
</feature>
<dbReference type="InterPro" id="IPR013320">
    <property type="entry name" value="ConA-like_dom_sf"/>
</dbReference>
<feature type="domain" description="MAM" evidence="8">
    <location>
        <begin position="39"/>
        <end position="203"/>
    </location>
</feature>
<dbReference type="Pfam" id="PF01826">
    <property type="entry name" value="TIL"/>
    <property type="match status" value="8"/>
</dbReference>
<dbReference type="SMART" id="SM00181">
    <property type="entry name" value="EGF"/>
    <property type="match status" value="5"/>
</dbReference>
<dbReference type="SMART" id="SM00214">
    <property type="entry name" value="VWC"/>
    <property type="match status" value="6"/>
</dbReference>
<dbReference type="PROSITE" id="PS01186">
    <property type="entry name" value="EGF_2"/>
    <property type="match status" value="1"/>
</dbReference>
<feature type="domain" description="VWFD" evidence="9">
    <location>
        <begin position="2558"/>
        <end position="2736"/>
    </location>
</feature>
<evidence type="ECO:0000259" key="8">
    <source>
        <dbReference type="PROSITE" id="PS50060"/>
    </source>
</evidence>
<dbReference type="GO" id="GO:0005509">
    <property type="term" value="F:calcium ion binding"/>
    <property type="evidence" value="ECO:0007669"/>
    <property type="project" value="InterPro"/>
</dbReference>
<keyword evidence="6" id="KW-0472">Membrane</keyword>
<feature type="region of interest" description="Disordered" evidence="5">
    <location>
        <begin position="58"/>
        <end position="79"/>
    </location>
</feature>
<dbReference type="SMART" id="SM00215">
    <property type="entry name" value="VWC_out"/>
    <property type="match status" value="5"/>
</dbReference>
<evidence type="ECO:0000256" key="4">
    <source>
        <dbReference type="PROSITE-ProRule" id="PRU00076"/>
    </source>
</evidence>
<feature type="compositionally biased region" description="Acidic residues" evidence="5">
    <location>
        <begin position="1078"/>
        <end position="1087"/>
    </location>
</feature>
<organism evidence="10 11">
    <name type="scientific">Anguilla anguilla</name>
    <name type="common">European freshwater eel</name>
    <name type="synonym">Muraena anguilla</name>
    <dbReference type="NCBI Taxonomy" id="7936"/>
    <lineage>
        <taxon>Eukaryota</taxon>
        <taxon>Metazoa</taxon>
        <taxon>Chordata</taxon>
        <taxon>Craniata</taxon>
        <taxon>Vertebrata</taxon>
        <taxon>Euteleostomi</taxon>
        <taxon>Actinopterygii</taxon>
        <taxon>Neopterygii</taxon>
        <taxon>Teleostei</taxon>
        <taxon>Anguilliformes</taxon>
        <taxon>Anguillidae</taxon>
        <taxon>Anguilla</taxon>
    </lineage>
</organism>
<feature type="domain" description="VWFD" evidence="9">
    <location>
        <begin position="2174"/>
        <end position="2352"/>
    </location>
</feature>
<reference evidence="10" key="1">
    <citation type="submission" date="2021-01" db="EMBL/GenBank/DDBJ databases">
        <title>A chromosome-scale assembly of European eel, Anguilla anguilla.</title>
        <authorList>
            <person name="Henkel C."/>
            <person name="Jong-Raadsen S.A."/>
            <person name="Dufour S."/>
            <person name="Weltzien F.-A."/>
            <person name="Palstra A.P."/>
            <person name="Pelster B."/>
            <person name="Spaink H.P."/>
            <person name="Van Den Thillart G.E."/>
            <person name="Jansen H."/>
            <person name="Zahm M."/>
            <person name="Klopp C."/>
            <person name="Cedric C."/>
            <person name="Louis A."/>
            <person name="Berthelot C."/>
            <person name="Parey E."/>
            <person name="Roest Crollius H."/>
            <person name="Montfort J."/>
            <person name="Robinson-Rechavi M."/>
            <person name="Bucao C."/>
            <person name="Bouchez O."/>
            <person name="Gislard M."/>
            <person name="Lluch J."/>
            <person name="Milhes M."/>
            <person name="Lampietro C."/>
            <person name="Lopez Roques C."/>
            <person name="Donnadieu C."/>
            <person name="Braasch I."/>
            <person name="Desvignes T."/>
            <person name="Postlethwait J."/>
            <person name="Bobe J."/>
            <person name="Guiguen Y."/>
            <person name="Dirks R."/>
        </authorList>
    </citation>
    <scope>NUCLEOTIDE SEQUENCE</scope>
    <source>
        <strain evidence="10">Tag_6206</strain>
        <tissue evidence="10">Liver</tissue>
    </source>
</reference>
<keyword evidence="11" id="KW-1185">Reference proteome</keyword>
<dbReference type="PANTHER" id="PTHR11339:SF374">
    <property type="entry name" value="ZONADHESIN"/>
    <property type="match status" value="1"/>
</dbReference>
<evidence type="ECO:0000256" key="3">
    <source>
        <dbReference type="ARBA" id="ARBA00023180"/>
    </source>
</evidence>
<name>A0A9D3S6Q7_ANGAN</name>
<dbReference type="CDD" id="cd19941">
    <property type="entry name" value="TIL"/>
    <property type="match status" value="9"/>
</dbReference>
<evidence type="ECO:0000256" key="1">
    <source>
        <dbReference type="ARBA" id="ARBA00022737"/>
    </source>
</evidence>
<sequence length="3460" mass="376504">MDKIKFIFILTWINGLYTARDLNNRADKGISTNTGAVVTSCDFNNNSIPFCHFRQDNEDDSDWTRHRGPSPTPGTGPDGDYPDGSGFYIYHECDNVANGQIARLISPPLGIGSAQMCIQFMYYMYGTDTRNKLAVLVKRPSMEEENVWERMGFQSPSWLGGSVTVSRLEGQTMNVVFVAARGLTSSCDTALDNIVISEGACPGCLSECDFDTTDDLCGWTMETDPRIFGWEQWTGPTPTEGTGPEDDFSKPGFGLYMLLDSKSGVPGASAELWSPSASSAGCLQLSFHYTMYGTATNMQINIYAATAGGNLGAPIFTLKGDQGRDWNKAEIQYIGMAEVQFVIQGIYGETDKTDIAIDSVCITDCQAPASTTAKPSTEAPRPTTTKPLTSAESTTPSPTTTQSPTTAPPVKCPPNAHYNECGPACIPSCQKPSTNCTGSCISGCFCDPGYVFRSRRCVPLHQCGCLDESNNYYEPGEIVFGDGCSEVCRCAGNYTLDCVSNACEPTEECREVNGVAGCYPKDTSTCTASGDPHYTTFDRRRYDFMGNCSYLMAETCNSTLAPHFSVYADNEHRFNLLSVTYIKAVHVHTQGVVVSVLKGGTVQVNRTTVNLPATPVEGVSVFKAGKHYTVAAVFGVTVRYDGNHFMDIKVTSDYKNTLCGLCGDYNGNPKDDFRTPSGQLVTNTNDFGHSWNSDTNCNKKPNETIPECTDDQQDIYESPAYCGMLLDPKGPFAVCHPRVNPNGFFKDCLFDLCALGGAQTSLCEALESYVNECQDRNVNVGPWRNSTFCPLRCPANSHYEPCAPPCPPSCSIPSPGQCSGPCAEGCVCDTGYVYSSGKCIKQETCGCHFNGQYYQAGEEFYTEGCELKCTCEGGIVKCSSGECPPQHACGLQNGELGCYPLSTKDCYISGDPHYTTFDGKYYTFMGTCTYTLARSCQNHTGIALLKVPGSQWRGRMRRGGVAGVSYLRKLYVTVGGVTVTLMKSRRTLVNGLRVSLPHSPSPLIFLSLAGQYVTMQTPFGLTVRWDGNHYAHISVPSSYFDQMCGLCGDYDGNPNNDFTKPDGSAAGNADQFGNSWQTEEDEDDTCLPDDKPEPPCDPNLEAEVSKPQNCGKLNDTQGPFRDCINVVDPRPYFQSCVYDMCRYDGLQQTLCDQLQSYTDACLSAGAPVHQWREPDFCPLDCPPNSHYSLCVSLCPETCVGHSGGAQPGCGENCVEGCKCDPGFILSNDRCVPLKDCGCVEPQGSYHPVNESWYLEGCTQRCVCRGEGVIECHNTSCAPNQVCQLQDGEYGCQALATPSPTTPQPTTTAPPVKCPPNAHYNECGPACIPSCQKPSTNCTGSCISGCFCDPGYVFRGRRCVPLHQCGCLDESNNYYEPGEIVFGDGCSEVCRCAGNYTLDCVSNACEPTEECREVNGVAGCYPKDTSTCTASGDPHYTTFDRRRYDFMGNCSYLMAETCNSTLAPHFSVYADNEHRFNLLSVTYIKAVHVHTQGVVVSVLKGGTVQVNRTTVNLPATPVEGVSVFKAGKHYTVAAVFGVTVRYDGNHFMDIKVTSDYKNTLCGLCGDYNGNPKDDFRTPSGQLVTNTNDFGHSWNSDTNCNKKPNETIPECTDDQQDIYESPAYCGMLLDPKGPFAVCHPRVNPNGFFKNCLFDLCALGGAQTSLCEALESYVNECQDRNVNVGPWRNSTFCPLRCPANSHYEACAPPCPPSCSIPSPGQCSGPCAEGCVCDTGYVYSSGKCIKQETCGCHFNGQYYQAGEEFYTEGCELKCTCEGGIVKCSSGECPPQHACGLQNGELGCYPLSTKDCYISGDPHYTTFDGKYYTFMGTCTYTLARSCQNHTGPWFSVEGKNEERGVAGVSYLRKLYVTVGGVTVTLMKSRRTLVNGLRVSLPHSPSPLIFLSLAGQYVTMQTPFGLTVRWDGNHYAHISVPSSYFDQMCGLCGDYDGNPNNDFTKPDGSAAGNANQFGNSWQTEEDEDDTCLPDDKPEPPCDPNLEAEVSKPQNCGKLNDTQGPFRDCINVVDPRPYFQSCVYDMCRYDGLQQTLCDQLQSYTDACLSAGAPVHQWREPDFCQTCVGHSGGAQPGCGENCVEGCKCDPGFILSNDRCVPLKDCGCVEPQGSYHPVNESWYLEGCTQRCVCRGEGVIECHNTSCAPNQVCQLQDGEYGCQALGSGTCSASGDPHYISFDKKVHHFQGSCSYTLTEPCNASSGLPYFSVITQNEHRHNNKDVSYVRAVIINMQGSEFILSKGRKAQVNGVRVHLPVSLPNGVSIHLSGTFVVLDADFGLLVRYDGNHHVDVSLPSSYSGLLCGLCGNYNGKPSDDNLKPDGKPAANTNQLGESWQVADNRTDCSSGGVDECDEKVENEAQKPVSCGMITDPSGIFKPCHTVVPPDIYFENCVYDQCATGGDTVALCQALQSYADICALSGVPISWRNNTFCPLKCPVGSHYSHCGSACPTSCQNPGSVNSCDKPCVEGCVCDPGLVLSGDKCVPFRQCGCTDKDYNYRPVGDSWFPVADCSERCVCSSSNNITCEPWQCSPAQECGIQEGQLGCHSTGVGVCHVAGDPHYYTFDGKMHTFMGTCSYTLVEVCNSTRVTPFTVVAKNEERGQPEASYVSSVTVALPAANVTLSKGRRVLLNGRRVRTPLTIAEAGARVATSGVYSVLDTDFGLIVKFDGVHHLEINIPGDYFGKVCGMCGNYNGNSTDDNLMPNGHQAKDVIELGNSWKAEGDSDPGCQPDDREELHPNCTAAEESQYKALCAKLIMSDRFQPCHSALAPEPFLDNCVYDMCEYNGMQGTLCDNVEAYAQACQSLGITISWRNQTFCPLPCPPNSHYSDCTAPCPASCADLFPVSCPQPPSACVEGCQCNAGFVLSDDRCVPLANCGCVDPSGEYHDVGDSWLNDHCNRRCSCTLGGILSCVPFECRDNSICSLDKEGIRYCKPERFVKCSISGDPHYRTFDGFVHHYQGPHTYVLTQSHNISDSLVPLTVRGKNTRRGGNSRVSFLHEVYVDVYKVNVRFLQKRIILVNGERVQPPLQPMDGLKVTMNSRIMQLSTDFGLTVRFDGKSHAEVVLPSTYKSLVRGLCGNYDGRPNNEYIKPDGTLTRNLDVFGDSWRVSDRQEPALRTVTLPGVVRLHRREVELEPDNGFETDGCTETQLSELNKTSQCGALSDPAGPFAACHSTIQPEMFQDDCVFDLCAVQSSPQLRCDNYEVYAQACQEQGVTLGNWRLKLQCVLTCPANSTYKPCVSPCPASCADLAAPSECPEPFCTEGCQCDPGHVLSGTACVPYTQCGCTFQERYYLLNEKFVSEDCSQSCECTPTGAVCQSKSCPDTHVCTIYNMTRDCFKKSSCLSYPCLNGGTCLDSSVDPGFTCQCAEGFQGLLCEAEKYPSTGLDKKTIILIGVLVPLGVILLLLICICVYKQIARKGRLHVKDKLRMSKTKGPNYENMDSTHMKTKVTKF</sequence>
<dbReference type="InterPro" id="IPR014853">
    <property type="entry name" value="VWF/SSPO/ZAN-like_Cys-rich_dom"/>
</dbReference>
<dbReference type="PROSITE" id="PS50026">
    <property type="entry name" value="EGF_3"/>
    <property type="match status" value="1"/>
</dbReference>
<dbReference type="CDD" id="cd00054">
    <property type="entry name" value="EGF_CA"/>
    <property type="match status" value="1"/>
</dbReference>
<dbReference type="InterPro" id="IPR000742">
    <property type="entry name" value="EGF"/>
</dbReference>
<evidence type="ECO:0000313" key="11">
    <source>
        <dbReference type="Proteomes" id="UP001044222"/>
    </source>
</evidence>
<dbReference type="Pfam" id="PF00094">
    <property type="entry name" value="VWD"/>
    <property type="match status" value="7"/>
</dbReference>
<gene>
    <name evidence="10" type="ORF">ANANG_G00058860</name>
</gene>
<feature type="domain" description="VWFD" evidence="9">
    <location>
        <begin position="904"/>
        <end position="1087"/>
    </location>
</feature>
<dbReference type="PANTHER" id="PTHR11339">
    <property type="entry name" value="EXTRACELLULAR MATRIX GLYCOPROTEIN RELATED"/>
    <property type="match status" value="1"/>
</dbReference>
<dbReference type="Pfam" id="PF12714">
    <property type="entry name" value="TILa"/>
    <property type="match status" value="9"/>
</dbReference>